<dbReference type="AlphaFoldDB" id="A0A975TWD0"/>
<keyword evidence="2" id="KW-1185">Reference proteome</keyword>
<organism evidence="1">
    <name type="scientific">Gymnodinialimonas phycosphaerae</name>
    <dbReference type="NCBI Taxonomy" id="2841589"/>
    <lineage>
        <taxon>Bacteria</taxon>
        <taxon>Pseudomonadati</taxon>
        <taxon>Pseudomonadota</taxon>
        <taxon>Alphaproteobacteria</taxon>
        <taxon>Rhodobacterales</taxon>
        <taxon>Paracoccaceae</taxon>
        <taxon>Gymnodinialimonas</taxon>
    </lineage>
</organism>
<gene>
    <name evidence="1" type="ORF">KUL25_05090</name>
</gene>
<dbReference type="EMBL" id="CP078073">
    <property type="protein sequence ID" value="QXL88893.1"/>
    <property type="molecule type" value="Genomic_DNA"/>
</dbReference>
<evidence type="ECO:0000313" key="1">
    <source>
        <dbReference type="EMBL" id="QXL88893.1"/>
    </source>
</evidence>
<reference evidence="1 2" key="1">
    <citation type="submission" date="2021-07" db="EMBL/GenBank/DDBJ databases">
        <title>Karlodiniumbacter phycospheric gen. nov., sp. nov., a phycosphere bacterium isolated from karlodinium veneficum.</title>
        <authorList>
            <person name="Peng Y."/>
            <person name="Jiang L."/>
            <person name="Lee J."/>
        </authorList>
    </citation>
    <scope>NUCLEOTIDE SEQUENCE</scope>
    <source>
        <strain evidence="1 2">N5</strain>
    </source>
</reference>
<sequence length="67" mass="7376">MSLIEASAPLLAARQPLIAAAIDGLSARRDHSCIMQNPSLWARPRHLMHDKKKGRGSLPCPFEMLKA</sequence>
<dbReference type="Proteomes" id="UP000693972">
    <property type="component" value="Unassembled WGS sequence"/>
</dbReference>
<protein>
    <submittedName>
        <fullName evidence="1">Uncharacterized protein</fullName>
    </submittedName>
</protein>
<dbReference type="EMBL" id="JAIMBW010000001">
    <property type="protein sequence ID" value="MBY4892136.1"/>
    <property type="molecule type" value="Genomic_DNA"/>
</dbReference>
<dbReference type="RefSeq" id="WP_257891954.1">
    <property type="nucleotide sequence ID" value="NZ_JAIMBW010000001.1"/>
</dbReference>
<proteinExistence type="predicted"/>
<evidence type="ECO:0000313" key="2">
    <source>
        <dbReference type="Proteomes" id="UP000693972"/>
    </source>
</evidence>
<accession>A0A975TWD0</accession>
<name>A0A975TWD0_9RHOB</name>